<dbReference type="AlphaFoldDB" id="A0A1F4RZB1"/>
<evidence type="ECO:0000313" key="4">
    <source>
        <dbReference type="Proteomes" id="UP000177905"/>
    </source>
</evidence>
<dbReference type="Proteomes" id="UP000177905">
    <property type="component" value="Unassembled WGS sequence"/>
</dbReference>
<feature type="transmembrane region" description="Helical" evidence="2">
    <location>
        <begin position="24"/>
        <end position="49"/>
    </location>
</feature>
<dbReference type="Pfam" id="PF11335">
    <property type="entry name" value="DUF3137"/>
    <property type="match status" value="1"/>
</dbReference>
<evidence type="ECO:0000256" key="2">
    <source>
        <dbReference type="SAM" id="Phobius"/>
    </source>
</evidence>
<name>A0A1F4RZB1_UNCSA</name>
<proteinExistence type="predicted"/>
<feature type="transmembrane region" description="Helical" evidence="2">
    <location>
        <begin position="69"/>
        <end position="91"/>
    </location>
</feature>
<dbReference type="EMBL" id="MEUA01000052">
    <property type="protein sequence ID" value="OGC13525.1"/>
    <property type="molecule type" value="Genomic_DNA"/>
</dbReference>
<feature type="region of interest" description="Disordered" evidence="1">
    <location>
        <begin position="361"/>
        <end position="387"/>
    </location>
</feature>
<feature type="transmembrane region" description="Helical" evidence="2">
    <location>
        <begin position="176"/>
        <end position="193"/>
    </location>
</feature>
<organism evidence="3 4">
    <name type="scientific">candidate division WOR-1 bacterium RIFOXYB2_FULL_36_35</name>
    <dbReference type="NCBI Taxonomy" id="1802578"/>
    <lineage>
        <taxon>Bacteria</taxon>
        <taxon>Bacillati</taxon>
        <taxon>Saganbacteria</taxon>
    </lineage>
</organism>
<feature type="compositionally biased region" description="Basic and acidic residues" evidence="1">
    <location>
        <begin position="376"/>
        <end position="387"/>
    </location>
</feature>
<evidence type="ECO:0000313" key="3">
    <source>
        <dbReference type="EMBL" id="OGC13525.1"/>
    </source>
</evidence>
<keyword evidence="2" id="KW-1133">Transmembrane helix</keyword>
<keyword evidence="2" id="KW-0472">Membrane</keyword>
<accession>A0A1F4RZB1</accession>
<protein>
    <recommendedName>
        <fullName evidence="5">DUF3137 domain-containing protein</fullName>
    </recommendedName>
</protein>
<gene>
    <name evidence="3" type="ORF">A2290_02275</name>
</gene>
<evidence type="ECO:0008006" key="5">
    <source>
        <dbReference type="Google" id="ProtNLM"/>
    </source>
</evidence>
<keyword evidence="2" id="KW-0812">Transmembrane</keyword>
<comment type="caution">
    <text evidence="3">The sequence shown here is derived from an EMBL/GenBank/DDBJ whole genome shotgun (WGS) entry which is preliminary data.</text>
</comment>
<dbReference type="InterPro" id="IPR021484">
    <property type="entry name" value="DUF3137"/>
</dbReference>
<reference evidence="3 4" key="1">
    <citation type="journal article" date="2016" name="Nat. Commun.">
        <title>Thousands of microbial genomes shed light on interconnected biogeochemical processes in an aquifer system.</title>
        <authorList>
            <person name="Anantharaman K."/>
            <person name="Brown C.T."/>
            <person name="Hug L.A."/>
            <person name="Sharon I."/>
            <person name="Castelle C.J."/>
            <person name="Probst A.J."/>
            <person name="Thomas B.C."/>
            <person name="Singh A."/>
            <person name="Wilkins M.J."/>
            <person name="Karaoz U."/>
            <person name="Brodie E.L."/>
            <person name="Williams K.H."/>
            <person name="Hubbard S.S."/>
            <person name="Banfield J.F."/>
        </authorList>
    </citation>
    <scope>NUCLEOTIDE SEQUENCE [LARGE SCALE GENOMIC DNA]</scope>
</reference>
<sequence length="387" mass="44316">MKPFKTIYQELLPLLKNLEKTRHIYSLLSGISIASLQVFLFCITLFIFLGILSSMGIVSYPIISGFSAYISLFPIPVAFVPILGVLAAFFAPSMYEAQHKIIEELVKEMAPGFKYKKYKTIKSRDIERSSLFPFFKENQAVYVMGNGGIEGTIENVEITFSSIALTSSSPYGRINFLFYLPVINLFAVTFLYLRPLVSRKKIEDIYPFKGLFIMADLPKKIKGRTIVLPDTLEKKIGFLAQSIQSLSRQGELAYMESPEFENEFVVYTTDQIEARYVLTPNIMYKILDLKRKANRELMLSFTKNKVYIAMPGQTWIFDLLREKSALNRDFLKTIYDDILLALGIVNDLGLNINIWSAPPNKEKIQEKEGEETEEEENKKPFDEILPT</sequence>
<evidence type="ECO:0000256" key="1">
    <source>
        <dbReference type="SAM" id="MobiDB-lite"/>
    </source>
</evidence>